<reference evidence="1" key="1">
    <citation type="journal article" date="2015" name="BMC Genomics">
        <title>Genome mining reveals unlocked bioactive potential of marine Gram-negative bacteria.</title>
        <authorList>
            <person name="Machado H."/>
            <person name="Sonnenschein E.C."/>
            <person name="Melchiorsen J."/>
            <person name="Gram L."/>
        </authorList>
    </citation>
    <scope>NUCLEOTIDE SEQUENCE</scope>
    <source>
        <strain evidence="1">S2052</strain>
    </source>
</reference>
<gene>
    <name evidence="1" type="ORF">TW71_16840</name>
</gene>
<organism evidence="1">
    <name type="scientific">Vibrio coralliilyticus</name>
    <dbReference type="NCBI Taxonomy" id="190893"/>
    <lineage>
        <taxon>Bacteria</taxon>
        <taxon>Pseudomonadati</taxon>
        <taxon>Pseudomonadota</taxon>
        <taxon>Gammaproteobacteria</taxon>
        <taxon>Vibrionales</taxon>
        <taxon>Vibrionaceae</taxon>
        <taxon>Vibrio</taxon>
    </lineage>
</organism>
<dbReference type="RefSeq" id="WP_045986664.1">
    <property type="nucleotide sequence ID" value="NZ_CP063051.1"/>
</dbReference>
<protein>
    <submittedName>
        <fullName evidence="1">Uncharacterized protein</fullName>
    </submittedName>
</protein>
<accession>A0A837G418</accession>
<evidence type="ECO:0000313" key="1">
    <source>
        <dbReference type="EMBL" id="KJY70531.1"/>
    </source>
</evidence>
<sequence length="109" mass="12673">MRKTDKKRDNAIRIALTEACDVAQEESEGFMWLTHLVNYDAFPGSLSVICVYDTDANLAKVDLDDMCSLIKKKLASIDINLKDIRRHIRFDTEEKCKHENNGKWQERLK</sequence>
<comment type="caution">
    <text evidence="1">The sequence shown here is derived from an EMBL/GenBank/DDBJ whole genome shotgun (WGS) entry which is preliminary data.</text>
</comment>
<dbReference type="AlphaFoldDB" id="A0A837G418"/>
<name>A0A837G418_9VIBR</name>
<proteinExistence type="predicted"/>
<dbReference type="EMBL" id="JXXR01000017">
    <property type="protein sequence ID" value="KJY70531.1"/>
    <property type="molecule type" value="Genomic_DNA"/>
</dbReference>